<dbReference type="GO" id="GO:0006281">
    <property type="term" value="P:DNA repair"/>
    <property type="evidence" value="ECO:0007669"/>
    <property type="project" value="TreeGrafter"/>
</dbReference>
<dbReference type="InterPro" id="IPR013826">
    <property type="entry name" value="Topo_IA_cen_sub3"/>
</dbReference>
<feature type="compositionally biased region" description="Basic residues" evidence="8">
    <location>
        <begin position="764"/>
        <end position="776"/>
    </location>
</feature>
<dbReference type="InterPro" id="IPR056452">
    <property type="entry name" value="Zn_ribbon_TOP3B"/>
</dbReference>
<comment type="catalytic activity">
    <reaction evidence="1 7">
        <text>ATP-independent breakage of single-stranded DNA, followed by passage and rejoining.</text>
        <dbReference type="EC" id="5.6.2.1"/>
    </reaction>
</comment>
<dbReference type="Gene3D" id="3.40.50.140">
    <property type="match status" value="2"/>
</dbReference>
<feature type="region of interest" description="Disordered" evidence="8">
    <location>
        <begin position="751"/>
        <end position="778"/>
    </location>
</feature>
<dbReference type="GO" id="GO:0006265">
    <property type="term" value="P:DNA topological change"/>
    <property type="evidence" value="ECO:0007669"/>
    <property type="project" value="InterPro"/>
</dbReference>
<dbReference type="InterPro" id="IPR034144">
    <property type="entry name" value="TOPRIM_TopoIII"/>
</dbReference>
<dbReference type="PRINTS" id="PR00417">
    <property type="entry name" value="PRTPISMRASEI"/>
</dbReference>
<dbReference type="InterPro" id="IPR013824">
    <property type="entry name" value="Topo_IA_cen_sub1"/>
</dbReference>
<dbReference type="InterPro" id="IPR003602">
    <property type="entry name" value="Topo_IA_DNA-bd_dom"/>
</dbReference>
<dbReference type="InterPro" id="IPR013497">
    <property type="entry name" value="Topo_IA_cen"/>
</dbReference>
<keyword evidence="4 7" id="KW-0799">Topoisomerase</keyword>
<dbReference type="PROSITE" id="PS00396">
    <property type="entry name" value="TOPO_IA_1"/>
    <property type="match status" value="1"/>
</dbReference>
<keyword evidence="12" id="KW-1185">Reference proteome</keyword>
<dbReference type="Gene3D" id="1.10.290.10">
    <property type="entry name" value="Topoisomerase I, domain 4"/>
    <property type="match status" value="1"/>
</dbReference>
<feature type="domain" description="Toprim" evidence="9">
    <location>
        <begin position="3"/>
        <end position="115"/>
    </location>
</feature>
<dbReference type="SMART" id="SM00493">
    <property type="entry name" value="TOPRIM"/>
    <property type="match status" value="1"/>
</dbReference>
<dbReference type="InterPro" id="IPR013825">
    <property type="entry name" value="Topo_IA_cen_sub2"/>
</dbReference>
<dbReference type="CDD" id="cd03362">
    <property type="entry name" value="TOPRIM_TopoIA_TopoIII"/>
    <property type="match status" value="1"/>
</dbReference>
<name>A0A673WDY4_SALTR</name>
<comment type="function">
    <text evidence="7">Introduces a single-strand break via transesterification at a target site in duplex DNA. Releases the supercoiling and torsional tension of DNA introduced during the DNA replication and transcription by transiently cleaving and rejoining one strand of the DNA duplex. The scissile phosphodiester is attacked by the catalytic tyrosine of the enzyme, resulting in the formation of a DNA-(5'-phosphotyrosyl)-enzyme intermediate and the expulsion of a 3'-OH DNA strand.</text>
</comment>
<dbReference type="Gene3D" id="1.10.460.10">
    <property type="entry name" value="Topoisomerase I, domain 2"/>
    <property type="match status" value="1"/>
</dbReference>
<dbReference type="InterPro" id="IPR003601">
    <property type="entry name" value="Topo_IA_2"/>
</dbReference>
<dbReference type="PROSITE" id="PS52039">
    <property type="entry name" value="TOPO_IA_2"/>
    <property type="match status" value="1"/>
</dbReference>
<dbReference type="AlphaFoldDB" id="A0A673WDY4"/>
<evidence type="ECO:0000259" key="10">
    <source>
        <dbReference type="PROSITE" id="PS52039"/>
    </source>
</evidence>
<evidence type="ECO:0000259" key="9">
    <source>
        <dbReference type="PROSITE" id="PS50880"/>
    </source>
</evidence>
<dbReference type="PANTHER" id="PTHR11390">
    <property type="entry name" value="PROKARYOTIC DNA TOPOISOMERASE"/>
    <property type="match status" value="1"/>
</dbReference>
<dbReference type="Gene3D" id="2.70.20.10">
    <property type="entry name" value="Topoisomerase I, domain 3"/>
    <property type="match status" value="1"/>
</dbReference>
<dbReference type="CDD" id="cd00186">
    <property type="entry name" value="TOP1Ac"/>
    <property type="match status" value="1"/>
</dbReference>
<comment type="similarity">
    <text evidence="2 7">Belongs to the type IA topoisomerase family.</text>
</comment>
<dbReference type="InterPro" id="IPR006171">
    <property type="entry name" value="TOPRIM_dom"/>
</dbReference>
<dbReference type="EC" id="5.6.2.1" evidence="3 7"/>
<evidence type="ECO:0000256" key="1">
    <source>
        <dbReference type="ARBA" id="ARBA00000213"/>
    </source>
</evidence>
<dbReference type="InterPro" id="IPR023405">
    <property type="entry name" value="Topo_IA_core_domain"/>
</dbReference>
<proteinExistence type="inferred from homology"/>
<reference evidence="11" key="2">
    <citation type="submission" date="2025-09" db="UniProtKB">
        <authorList>
            <consortium name="Ensembl"/>
        </authorList>
    </citation>
    <scope>IDENTIFICATION</scope>
</reference>
<dbReference type="GO" id="GO:0003677">
    <property type="term" value="F:DNA binding"/>
    <property type="evidence" value="ECO:0007669"/>
    <property type="project" value="UniProtKB-KW"/>
</dbReference>
<dbReference type="InterPro" id="IPR023406">
    <property type="entry name" value="Topo_IA_AS"/>
</dbReference>
<dbReference type="GO" id="GO:0005634">
    <property type="term" value="C:nucleus"/>
    <property type="evidence" value="ECO:0007669"/>
    <property type="project" value="TreeGrafter"/>
</dbReference>
<dbReference type="InterPro" id="IPR000380">
    <property type="entry name" value="Topo_IA"/>
</dbReference>
<evidence type="ECO:0000256" key="3">
    <source>
        <dbReference type="ARBA" id="ARBA00012891"/>
    </source>
</evidence>
<evidence type="ECO:0000256" key="2">
    <source>
        <dbReference type="ARBA" id="ARBA00009446"/>
    </source>
</evidence>
<dbReference type="PANTHER" id="PTHR11390:SF20">
    <property type="entry name" value="DNA TOPOISOMERASE 3-BETA-1"/>
    <property type="match status" value="1"/>
</dbReference>
<dbReference type="GO" id="GO:0006310">
    <property type="term" value="P:DNA recombination"/>
    <property type="evidence" value="ECO:0007669"/>
    <property type="project" value="TreeGrafter"/>
</dbReference>
<dbReference type="Pfam" id="PF23546">
    <property type="entry name" value="Zn_ribbon_TOP3B"/>
    <property type="match status" value="1"/>
</dbReference>
<feature type="domain" description="Topo IA-type catalytic" evidence="10">
    <location>
        <begin position="133"/>
        <end position="526"/>
    </location>
</feature>
<evidence type="ECO:0000313" key="11">
    <source>
        <dbReference type="Ensembl" id="ENSSTUP00000007298.1"/>
    </source>
</evidence>
<dbReference type="SMART" id="SM00436">
    <property type="entry name" value="TOP1Bc"/>
    <property type="match status" value="1"/>
</dbReference>
<evidence type="ECO:0000256" key="8">
    <source>
        <dbReference type="SAM" id="MobiDB-lite"/>
    </source>
</evidence>
<keyword evidence="6 7" id="KW-0413">Isomerase</keyword>
<protein>
    <recommendedName>
        <fullName evidence="3 7">DNA topoisomerase</fullName>
        <ecNumber evidence="3 7">5.6.2.1</ecNumber>
    </recommendedName>
</protein>
<dbReference type="PROSITE" id="PS50880">
    <property type="entry name" value="TOPRIM"/>
    <property type="match status" value="1"/>
</dbReference>
<evidence type="ECO:0000256" key="7">
    <source>
        <dbReference type="RuleBase" id="RU362092"/>
    </source>
</evidence>
<dbReference type="GeneTree" id="ENSGT00940000156516"/>
<accession>A0A673WDY4</accession>
<dbReference type="SUPFAM" id="SSF56712">
    <property type="entry name" value="Prokaryotic type I DNA topoisomerase"/>
    <property type="match status" value="1"/>
</dbReference>
<reference evidence="11" key="1">
    <citation type="submission" date="2025-08" db="UniProtKB">
        <authorList>
            <consortium name="Ensembl"/>
        </authorList>
    </citation>
    <scope>IDENTIFICATION</scope>
</reference>
<dbReference type="FunFam" id="1.10.290.10:FF:000001">
    <property type="entry name" value="DNA topoisomerase"/>
    <property type="match status" value="1"/>
</dbReference>
<evidence type="ECO:0000313" key="12">
    <source>
        <dbReference type="Proteomes" id="UP000472277"/>
    </source>
</evidence>
<gene>
    <name evidence="11" type="primary">TOP3B</name>
    <name evidence="11" type="synonym">top3b</name>
</gene>
<dbReference type="Pfam" id="PF01131">
    <property type="entry name" value="Topoisom_bac"/>
    <property type="match status" value="1"/>
</dbReference>
<evidence type="ECO:0000256" key="4">
    <source>
        <dbReference type="ARBA" id="ARBA00023029"/>
    </source>
</evidence>
<dbReference type="GO" id="GO:0003917">
    <property type="term" value="F:DNA topoisomerase type I (single strand cut, ATP-independent) activity"/>
    <property type="evidence" value="ECO:0007669"/>
    <property type="project" value="UniProtKB-EC"/>
</dbReference>
<dbReference type="Pfam" id="PF01751">
    <property type="entry name" value="Toprim"/>
    <property type="match status" value="1"/>
</dbReference>
<dbReference type="Ensembl" id="ENSSTUT00000007755.1">
    <property type="protein sequence ID" value="ENSSTUP00000007298.1"/>
    <property type="gene ID" value="ENSSTUG00000003313.1"/>
</dbReference>
<dbReference type="Proteomes" id="UP000472277">
    <property type="component" value="Chromosome 27"/>
</dbReference>
<evidence type="ECO:0000256" key="5">
    <source>
        <dbReference type="ARBA" id="ARBA00023125"/>
    </source>
</evidence>
<dbReference type="SMART" id="SM00437">
    <property type="entry name" value="TOP1Ac"/>
    <property type="match status" value="1"/>
</dbReference>
<feature type="region of interest" description="Disordered" evidence="8">
    <location>
        <begin position="308"/>
        <end position="328"/>
    </location>
</feature>
<evidence type="ECO:0000256" key="6">
    <source>
        <dbReference type="ARBA" id="ARBA00023235"/>
    </source>
</evidence>
<keyword evidence="5 7" id="KW-0238">DNA-binding</keyword>
<sequence>MKTVLMVAEKPSLAQSIAKILSKGSCSSRKGLNGACSVHEYMGTFSGQSVRFKMTSVCGHVMSLDFIGKGCDYVVLWLDCDKEGENICFEVLDAIEPVMNRPYGSERTVYRAKFSSITDTDIWAAMNKLGEPNRNEALSVDARQELDLRIGCAFTRYTARPYTTPHCPTLHGPTLHPTVFKGKESPLTLDWDRVRVFDREVGQMFVNMTKTSREAKVESVSKKEKAKQRPLALNTVEMLRVASSSLGMGPQHTMQIAERLYTQGYISYPRTETNHYHDNFDLKGTLRQQANNPFWAQEVKALLSEGLNRPRKGADAGDHPPITPMRAASEGELGGYDGWRLYEYIVRHFIATVSQDCKYLQTTISFTIASEGFSCSGKTLISPGFTEVMPWLGIPLEEAMPVCERGDVFTVEEIKLVERQTCPPDYLTEADLITLMEKHGIGTDASIPVHINNISQRNYVTVENGRKLKPTNLGIVLVHGYYKTDAELVLPTIRGAVEKQLNLIAQGKANYQQVLQHTLDIFKRKFHYFFDTIASMDELMEVTFSPIAATGKPLSRCGKCHRFMKYIQAKPSRLHCAGCDETYSLPQNGAIKLYKELRCPLDEFELVLWTSGSRGKSYPLCPYCFSNPPFRDMKKGMGCNECTHPSCQHSLNSLGIGQCVECEGGVLVLDPTSGPKWKMACNRCNVMVHFFEHAHRVQVAQESCEACEASLVAVDFNKTRSPLPDGEMQHSGCVFCDPVFQDLVELKHATMRHPSMTRGGGARRGGRGRGRGRREKKPKDKMAALAAYFV</sequence>
<organism evidence="11 12">
    <name type="scientific">Salmo trutta</name>
    <name type="common">Brown trout</name>
    <dbReference type="NCBI Taxonomy" id="8032"/>
    <lineage>
        <taxon>Eukaryota</taxon>
        <taxon>Metazoa</taxon>
        <taxon>Chordata</taxon>
        <taxon>Craniata</taxon>
        <taxon>Vertebrata</taxon>
        <taxon>Euteleostomi</taxon>
        <taxon>Actinopterygii</taxon>
        <taxon>Neopterygii</taxon>
        <taxon>Teleostei</taxon>
        <taxon>Protacanthopterygii</taxon>
        <taxon>Salmoniformes</taxon>
        <taxon>Salmonidae</taxon>
        <taxon>Salmoninae</taxon>
        <taxon>Salmo</taxon>
    </lineage>
</organism>